<dbReference type="EMBL" id="BAAAGX010000010">
    <property type="protein sequence ID" value="GAA0241586.1"/>
    <property type="molecule type" value="Genomic_DNA"/>
</dbReference>
<gene>
    <name evidence="1" type="ORF">GCM10009539_28740</name>
</gene>
<accession>A0ABN0U7X0</accession>
<comment type="caution">
    <text evidence="1">The sequence shown here is derived from an EMBL/GenBank/DDBJ whole genome shotgun (WGS) entry which is preliminary data.</text>
</comment>
<proteinExistence type="predicted"/>
<keyword evidence="2" id="KW-1185">Reference proteome</keyword>
<evidence type="ECO:0008006" key="3">
    <source>
        <dbReference type="Google" id="ProtNLM"/>
    </source>
</evidence>
<evidence type="ECO:0000313" key="1">
    <source>
        <dbReference type="EMBL" id="GAA0241586.1"/>
    </source>
</evidence>
<sequence length="155" mass="16114">MGGSAFAVAVLLVGTLVAVGSTSHRSAESTLTYAGVRRLVVDNTGGSGTLRVRGGGTTVTVHRRASWSLSRPRLAERRTGDTLTLTGDCHGDRVINVRVNCAVDYDIDLPPRTRLVATTAGRVDVTGVTGPIDLTAPGPITVTGAHGPVSTRTRR</sequence>
<evidence type="ECO:0000313" key="2">
    <source>
        <dbReference type="Proteomes" id="UP001500967"/>
    </source>
</evidence>
<dbReference type="Proteomes" id="UP001500967">
    <property type="component" value="Unassembled WGS sequence"/>
</dbReference>
<protein>
    <recommendedName>
        <fullName evidence="3">Adhesin domain-containing protein</fullName>
    </recommendedName>
</protein>
<name>A0ABN0U7X0_9ACTN</name>
<organism evidence="1 2">
    <name type="scientific">Cryptosporangium japonicum</name>
    <dbReference type="NCBI Taxonomy" id="80872"/>
    <lineage>
        <taxon>Bacteria</taxon>
        <taxon>Bacillati</taxon>
        <taxon>Actinomycetota</taxon>
        <taxon>Actinomycetes</taxon>
        <taxon>Cryptosporangiales</taxon>
        <taxon>Cryptosporangiaceae</taxon>
        <taxon>Cryptosporangium</taxon>
    </lineage>
</organism>
<reference evidence="1 2" key="1">
    <citation type="journal article" date="2019" name="Int. J. Syst. Evol. Microbiol.">
        <title>The Global Catalogue of Microorganisms (GCM) 10K type strain sequencing project: providing services to taxonomists for standard genome sequencing and annotation.</title>
        <authorList>
            <consortium name="The Broad Institute Genomics Platform"/>
            <consortium name="The Broad Institute Genome Sequencing Center for Infectious Disease"/>
            <person name="Wu L."/>
            <person name="Ma J."/>
        </authorList>
    </citation>
    <scope>NUCLEOTIDE SEQUENCE [LARGE SCALE GENOMIC DNA]</scope>
    <source>
        <strain evidence="1 2">JCM 10425</strain>
    </source>
</reference>